<keyword evidence="3" id="KW-1185">Reference proteome</keyword>
<dbReference type="OrthoDB" id="10530138at2759"/>
<protein>
    <submittedName>
        <fullName evidence="2">Uncharacterized protein</fullName>
    </submittedName>
</protein>
<dbReference type="KEGG" id="ccp:CHC_T00007013001"/>
<proteinExistence type="predicted"/>
<evidence type="ECO:0000256" key="1">
    <source>
        <dbReference type="SAM" id="Phobius"/>
    </source>
</evidence>
<reference evidence="3" key="1">
    <citation type="journal article" date="2013" name="Proc. Natl. Acad. Sci. U.S.A.">
        <title>Genome structure and metabolic features in the red seaweed Chondrus crispus shed light on evolution of the Archaeplastida.</title>
        <authorList>
            <person name="Collen J."/>
            <person name="Porcel B."/>
            <person name="Carre W."/>
            <person name="Ball S.G."/>
            <person name="Chaparro C."/>
            <person name="Tonon T."/>
            <person name="Barbeyron T."/>
            <person name="Michel G."/>
            <person name="Noel B."/>
            <person name="Valentin K."/>
            <person name="Elias M."/>
            <person name="Artiguenave F."/>
            <person name="Arun A."/>
            <person name="Aury J.M."/>
            <person name="Barbosa-Neto J.F."/>
            <person name="Bothwell J.H."/>
            <person name="Bouget F.Y."/>
            <person name="Brillet L."/>
            <person name="Cabello-Hurtado F."/>
            <person name="Capella-Gutierrez S."/>
            <person name="Charrier B."/>
            <person name="Cladiere L."/>
            <person name="Cock J.M."/>
            <person name="Coelho S.M."/>
            <person name="Colleoni C."/>
            <person name="Czjzek M."/>
            <person name="Da Silva C."/>
            <person name="Delage L."/>
            <person name="Denoeud F."/>
            <person name="Deschamps P."/>
            <person name="Dittami S.M."/>
            <person name="Gabaldon T."/>
            <person name="Gachon C.M."/>
            <person name="Groisillier A."/>
            <person name="Herve C."/>
            <person name="Jabbari K."/>
            <person name="Katinka M."/>
            <person name="Kloareg B."/>
            <person name="Kowalczyk N."/>
            <person name="Labadie K."/>
            <person name="Leblanc C."/>
            <person name="Lopez P.J."/>
            <person name="McLachlan D.H."/>
            <person name="Meslet-Cladiere L."/>
            <person name="Moustafa A."/>
            <person name="Nehr Z."/>
            <person name="Nyvall Collen P."/>
            <person name="Panaud O."/>
            <person name="Partensky F."/>
            <person name="Poulain J."/>
            <person name="Rensing S.A."/>
            <person name="Rousvoal S."/>
            <person name="Samson G."/>
            <person name="Symeonidi A."/>
            <person name="Weissenbach J."/>
            <person name="Zambounis A."/>
            <person name="Wincker P."/>
            <person name="Boyen C."/>
        </authorList>
    </citation>
    <scope>NUCLEOTIDE SEQUENCE [LARGE SCALE GENOMIC DNA]</scope>
    <source>
        <strain evidence="3">cv. Stackhouse</strain>
    </source>
</reference>
<evidence type="ECO:0000313" key="2">
    <source>
        <dbReference type="EMBL" id="CDF40150.1"/>
    </source>
</evidence>
<dbReference type="Gramene" id="CDF40150">
    <property type="protein sequence ID" value="CDF40150"/>
    <property type="gene ID" value="CHC_T00007013001"/>
</dbReference>
<keyword evidence="1" id="KW-0472">Membrane</keyword>
<dbReference type="AlphaFoldDB" id="R7QRZ5"/>
<organism evidence="2 3">
    <name type="scientific">Chondrus crispus</name>
    <name type="common">Carrageen Irish moss</name>
    <name type="synonym">Polymorpha crispa</name>
    <dbReference type="NCBI Taxonomy" id="2769"/>
    <lineage>
        <taxon>Eukaryota</taxon>
        <taxon>Rhodophyta</taxon>
        <taxon>Florideophyceae</taxon>
        <taxon>Rhodymeniophycidae</taxon>
        <taxon>Gigartinales</taxon>
        <taxon>Gigartinaceae</taxon>
        <taxon>Chondrus</taxon>
    </lineage>
</organism>
<dbReference type="GeneID" id="17318176"/>
<accession>R7QRZ5</accession>
<gene>
    <name evidence="2" type="ORF">CHC_T00007013001</name>
</gene>
<dbReference type="RefSeq" id="XP_005710444.1">
    <property type="nucleotide sequence ID" value="XM_005710387.1"/>
</dbReference>
<dbReference type="Proteomes" id="UP000012073">
    <property type="component" value="Unassembled WGS sequence"/>
</dbReference>
<evidence type="ECO:0000313" key="3">
    <source>
        <dbReference type="Proteomes" id="UP000012073"/>
    </source>
</evidence>
<keyword evidence="1" id="KW-1133">Transmembrane helix</keyword>
<name>R7QRZ5_CHOCR</name>
<feature type="transmembrane region" description="Helical" evidence="1">
    <location>
        <begin position="70"/>
        <end position="89"/>
    </location>
</feature>
<keyword evidence="1" id="KW-0812">Transmembrane</keyword>
<dbReference type="EMBL" id="HG002134">
    <property type="protein sequence ID" value="CDF40150.1"/>
    <property type="molecule type" value="Genomic_DNA"/>
</dbReference>
<sequence>MQAASRLLVSRLPRHSTALTRHLSTSRGVRRPPAATNPGVTAAQFRALFDTSPASTARGRARPRHFRWDWHLRNFLMALIPPAVLLLFLRVATYQFGGDHAIYDKIFDPAPGSPAAHTPAPASSQEGLAHAALQGRHIEERLAHLERQLGGLQSRAPPATDHSILIEGNADAGPAADVRADRVARARDLARAMSRDSPS</sequence>